<proteinExistence type="predicted"/>
<feature type="transmembrane region" description="Helical" evidence="1">
    <location>
        <begin position="272"/>
        <end position="291"/>
    </location>
</feature>
<keyword evidence="1" id="KW-0812">Transmembrane</keyword>
<evidence type="ECO:0000256" key="1">
    <source>
        <dbReference type="SAM" id="Phobius"/>
    </source>
</evidence>
<dbReference type="EMBL" id="BMDW01000003">
    <property type="protein sequence ID" value="GGA39392.1"/>
    <property type="molecule type" value="Genomic_DNA"/>
</dbReference>
<protein>
    <submittedName>
        <fullName evidence="2">Uncharacterized protein</fullName>
    </submittedName>
</protein>
<feature type="transmembrane region" description="Helical" evidence="1">
    <location>
        <begin position="297"/>
        <end position="316"/>
    </location>
</feature>
<feature type="transmembrane region" description="Helical" evidence="1">
    <location>
        <begin position="74"/>
        <end position="91"/>
    </location>
</feature>
<feature type="transmembrane region" description="Helical" evidence="1">
    <location>
        <begin position="103"/>
        <end position="121"/>
    </location>
</feature>
<evidence type="ECO:0000313" key="2">
    <source>
        <dbReference type="EMBL" id="GGA39392.1"/>
    </source>
</evidence>
<feature type="transmembrane region" description="Helical" evidence="1">
    <location>
        <begin position="51"/>
        <end position="68"/>
    </location>
</feature>
<feature type="transmembrane region" description="Helical" evidence="1">
    <location>
        <begin position="245"/>
        <end position="265"/>
    </location>
</feature>
<feature type="transmembrane region" description="Helical" evidence="1">
    <location>
        <begin position="185"/>
        <end position="206"/>
    </location>
</feature>
<reference evidence="3" key="1">
    <citation type="journal article" date="2019" name="Int. J. Syst. Evol. Microbiol.">
        <title>The Global Catalogue of Microorganisms (GCM) 10K type strain sequencing project: providing services to taxonomists for standard genome sequencing and annotation.</title>
        <authorList>
            <consortium name="The Broad Institute Genomics Platform"/>
            <consortium name="The Broad Institute Genome Sequencing Center for Infectious Disease"/>
            <person name="Wu L."/>
            <person name="Ma J."/>
        </authorList>
    </citation>
    <scope>NUCLEOTIDE SEQUENCE [LARGE SCALE GENOMIC DNA]</scope>
    <source>
        <strain evidence="3">CGMCC 1.10106</strain>
    </source>
</reference>
<accession>A0ABQ1G9J1</accession>
<organism evidence="2 3">
    <name type="scientific">Sphingomonas psychrolutea</name>
    <dbReference type="NCBI Taxonomy" id="1259676"/>
    <lineage>
        <taxon>Bacteria</taxon>
        <taxon>Pseudomonadati</taxon>
        <taxon>Pseudomonadota</taxon>
        <taxon>Alphaproteobacteria</taxon>
        <taxon>Sphingomonadales</taxon>
        <taxon>Sphingomonadaceae</taxon>
        <taxon>Sphingomonas</taxon>
    </lineage>
</organism>
<dbReference type="Proteomes" id="UP000618591">
    <property type="component" value="Unassembled WGS sequence"/>
</dbReference>
<evidence type="ECO:0000313" key="3">
    <source>
        <dbReference type="Proteomes" id="UP000618591"/>
    </source>
</evidence>
<feature type="transmembrane region" description="Helical" evidence="1">
    <location>
        <begin position="158"/>
        <end position="179"/>
    </location>
</feature>
<feature type="transmembrane region" description="Helical" evidence="1">
    <location>
        <begin position="133"/>
        <end position="151"/>
    </location>
</feature>
<comment type="caution">
    <text evidence="2">The sequence shown here is derived from an EMBL/GenBank/DDBJ whole genome shotgun (WGS) entry which is preliminary data.</text>
</comment>
<keyword evidence="1" id="KW-0472">Membrane</keyword>
<feature type="transmembrane region" description="Helical" evidence="1">
    <location>
        <begin position="218"/>
        <end position="239"/>
    </location>
</feature>
<name>A0ABQ1G9J1_9SPHN</name>
<gene>
    <name evidence="2" type="ORF">GCM10011395_07080</name>
</gene>
<sequence>MYSESDIDGAVTAGAISAQAAAALRNHIAASHAAPAVDEEHFRLLSGFNDIFVSIAVALVLVAVAWIGKSITTPLAGALVAVSAWALAEYFTRARRMALPSILLLLAFVGGVAATLVGVLIELKPDFSDSTNAAIGAGIALVAAGAAWLHWRRFMVPITVAAGAAASVAVVIGLVMAAIPTAKDAIYPLLLVCGIAVFALAMRWDVSDRERRTRRSDVAFWLHLAAAPMIAHPVFHMLGVFGGDIGIGTALIVLGLYLAFAFVALAVDRRALLVSSLVYVLYAMYALFQNAGAVELAWAFTALVIGSALLTLSAFWPAMRRVVVGLLGSVGERLPPVGQMVAA</sequence>
<keyword evidence="1" id="KW-1133">Transmembrane helix</keyword>
<keyword evidence="3" id="KW-1185">Reference proteome</keyword>
<dbReference type="RefSeq" id="WP_188445485.1">
    <property type="nucleotide sequence ID" value="NZ_BMDW01000003.1"/>
</dbReference>